<gene>
    <name evidence="7" type="ORF">GCM10010529_18020</name>
</gene>
<dbReference type="InterPro" id="IPR050925">
    <property type="entry name" value="Rhomboid_protease_S54"/>
</dbReference>
<keyword evidence="7" id="KW-0645">Protease</keyword>
<comment type="subcellular location">
    <subcellularLocation>
        <location evidence="1">Membrane</location>
        <topology evidence="1">Multi-pass membrane protein</topology>
    </subcellularLocation>
</comment>
<keyword evidence="8" id="KW-1185">Reference proteome</keyword>
<feature type="transmembrane region" description="Helical" evidence="5">
    <location>
        <begin position="149"/>
        <end position="168"/>
    </location>
</feature>
<dbReference type="Gene3D" id="1.20.1540.10">
    <property type="entry name" value="Rhomboid-like"/>
    <property type="match status" value="1"/>
</dbReference>
<dbReference type="SUPFAM" id="SSF144091">
    <property type="entry name" value="Rhomboid-like"/>
    <property type="match status" value="1"/>
</dbReference>
<protein>
    <submittedName>
        <fullName evidence="7">Rhomboid family intramembrane serine protease</fullName>
    </submittedName>
</protein>
<feature type="transmembrane region" description="Helical" evidence="5">
    <location>
        <begin position="175"/>
        <end position="199"/>
    </location>
</feature>
<feature type="domain" description="Peptidase S54 rhomboid" evidence="6">
    <location>
        <begin position="75"/>
        <end position="226"/>
    </location>
</feature>
<evidence type="ECO:0000313" key="7">
    <source>
        <dbReference type="EMBL" id="GAA3065452.1"/>
    </source>
</evidence>
<sequence>MRDISTSRGPAGEPQGRDSWGTLWQDARRHLVRTFAPVVVPVLAMWAVWLISIAAGDWFNRSFGLRPRTLDGLSGILFTPLLHSGFGHVMGNTMSWLLLGGLIALLVRRFLLVMTSIWLISGSLLWLIGRPASNWICNHPDGFDACITPLQVGASGVVYGFAAFLVAYGLMTRRVLAVVCALFVLFFQGISLILGMLPITSGQGVSWEGHLAGAVAGVVVAFFFTKQARADRAARA</sequence>
<dbReference type="InterPro" id="IPR022764">
    <property type="entry name" value="Peptidase_S54_rhomboid_dom"/>
</dbReference>
<feature type="transmembrane region" description="Helical" evidence="5">
    <location>
        <begin position="205"/>
        <end position="225"/>
    </location>
</feature>
<organism evidence="7 8">
    <name type="scientific">Nesterenkonia aethiopica</name>
    <dbReference type="NCBI Taxonomy" id="269144"/>
    <lineage>
        <taxon>Bacteria</taxon>
        <taxon>Bacillati</taxon>
        <taxon>Actinomycetota</taxon>
        <taxon>Actinomycetes</taxon>
        <taxon>Micrococcales</taxon>
        <taxon>Micrococcaceae</taxon>
        <taxon>Nesterenkonia</taxon>
    </lineage>
</organism>
<name>A0ABP6LX85_9MICC</name>
<evidence type="ECO:0000256" key="5">
    <source>
        <dbReference type="SAM" id="Phobius"/>
    </source>
</evidence>
<feature type="transmembrane region" description="Helical" evidence="5">
    <location>
        <begin position="75"/>
        <end position="98"/>
    </location>
</feature>
<feature type="transmembrane region" description="Helical" evidence="5">
    <location>
        <begin position="35"/>
        <end position="55"/>
    </location>
</feature>
<keyword evidence="4 5" id="KW-0472">Membrane</keyword>
<evidence type="ECO:0000313" key="8">
    <source>
        <dbReference type="Proteomes" id="UP001500236"/>
    </source>
</evidence>
<accession>A0ABP6LX85</accession>
<proteinExistence type="predicted"/>
<evidence type="ECO:0000256" key="3">
    <source>
        <dbReference type="ARBA" id="ARBA00022989"/>
    </source>
</evidence>
<comment type="caution">
    <text evidence="7">The sequence shown here is derived from an EMBL/GenBank/DDBJ whole genome shotgun (WGS) entry which is preliminary data.</text>
</comment>
<reference evidence="8" key="1">
    <citation type="journal article" date="2019" name="Int. J. Syst. Evol. Microbiol.">
        <title>The Global Catalogue of Microorganisms (GCM) 10K type strain sequencing project: providing services to taxonomists for standard genome sequencing and annotation.</title>
        <authorList>
            <consortium name="The Broad Institute Genomics Platform"/>
            <consortium name="The Broad Institute Genome Sequencing Center for Infectious Disease"/>
            <person name="Wu L."/>
            <person name="Ma J."/>
        </authorList>
    </citation>
    <scope>NUCLEOTIDE SEQUENCE [LARGE SCALE GENOMIC DNA]</scope>
    <source>
        <strain evidence="8">JCM 14309</strain>
    </source>
</reference>
<evidence type="ECO:0000256" key="1">
    <source>
        <dbReference type="ARBA" id="ARBA00004141"/>
    </source>
</evidence>
<dbReference type="PANTHER" id="PTHR43731:SF9">
    <property type="entry name" value="SLR1461 PROTEIN"/>
    <property type="match status" value="1"/>
</dbReference>
<dbReference type="InterPro" id="IPR035952">
    <property type="entry name" value="Rhomboid-like_sf"/>
</dbReference>
<dbReference type="Pfam" id="PF01694">
    <property type="entry name" value="Rhomboid"/>
    <property type="match status" value="1"/>
</dbReference>
<dbReference type="GO" id="GO:0006508">
    <property type="term" value="P:proteolysis"/>
    <property type="evidence" value="ECO:0007669"/>
    <property type="project" value="UniProtKB-KW"/>
</dbReference>
<dbReference type="Proteomes" id="UP001500236">
    <property type="component" value="Unassembled WGS sequence"/>
</dbReference>
<feature type="transmembrane region" description="Helical" evidence="5">
    <location>
        <begin position="110"/>
        <end position="129"/>
    </location>
</feature>
<evidence type="ECO:0000256" key="2">
    <source>
        <dbReference type="ARBA" id="ARBA00022692"/>
    </source>
</evidence>
<evidence type="ECO:0000259" key="6">
    <source>
        <dbReference type="Pfam" id="PF01694"/>
    </source>
</evidence>
<dbReference type="GO" id="GO:0008233">
    <property type="term" value="F:peptidase activity"/>
    <property type="evidence" value="ECO:0007669"/>
    <property type="project" value="UniProtKB-KW"/>
</dbReference>
<dbReference type="EMBL" id="BAAAVT010000010">
    <property type="protein sequence ID" value="GAA3065452.1"/>
    <property type="molecule type" value="Genomic_DNA"/>
</dbReference>
<keyword evidence="3 5" id="KW-1133">Transmembrane helix</keyword>
<keyword evidence="2 5" id="KW-0812">Transmembrane</keyword>
<evidence type="ECO:0000256" key="4">
    <source>
        <dbReference type="ARBA" id="ARBA00023136"/>
    </source>
</evidence>
<keyword evidence="7" id="KW-0378">Hydrolase</keyword>
<dbReference type="PANTHER" id="PTHR43731">
    <property type="entry name" value="RHOMBOID PROTEASE"/>
    <property type="match status" value="1"/>
</dbReference>
<dbReference type="RefSeq" id="WP_344683855.1">
    <property type="nucleotide sequence ID" value="NZ_BAAAVT010000010.1"/>
</dbReference>